<dbReference type="Gene3D" id="3.20.20.140">
    <property type="entry name" value="Metal-dependent hydrolases"/>
    <property type="match status" value="1"/>
</dbReference>
<sequence length="251" mass="29278">MFFFKKKEIPINEFFPENFVDIHSHLLPGIDDGAKDLNNSIELILKMRSYGIKNFITTPHVLGSVYPNSSETIKMKLKEVQEELKKRKITDVSLGAAAEYMLDEEFSVLLEKDDILTLKDNLVLVEMSYFNAPNNLFEVLFELGLKGYKPILAHPERYIFYHNNKRIYTKLKNAGCLFQLNLLSLTEKYGKNVQKTSLKLLEEEMYHYVGTDVHNIEHIRLLKDVSNKKTLHRIELLLENNSKFYKKSAKN</sequence>
<reference evidence="5 6" key="1">
    <citation type="submission" date="2018-05" db="EMBL/GenBank/DDBJ databases">
        <title>Polaribacter aquimarinus sp. nov., isolated from sediment in a sediment of sea.</title>
        <authorList>
            <person name="Lu D."/>
        </authorList>
    </citation>
    <scope>NUCLEOTIDE SEQUENCE [LARGE SCALE GENOMIC DNA]</scope>
    <source>
        <strain evidence="5 6">ZY113</strain>
    </source>
</reference>
<dbReference type="EC" id="3.1.3.48" evidence="2"/>
<dbReference type="OrthoDB" id="9788539at2"/>
<proteinExistence type="inferred from homology"/>
<dbReference type="PANTHER" id="PTHR39181:SF1">
    <property type="entry name" value="TYROSINE-PROTEIN PHOSPHATASE YWQE"/>
    <property type="match status" value="1"/>
</dbReference>
<name>A0A2U2JAV1_9FLAO</name>
<dbReference type="Pfam" id="PF19567">
    <property type="entry name" value="CpsB_CapC"/>
    <property type="match status" value="1"/>
</dbReference>
<dbReference type="RefSeq" id="WP_109405010.1">
    <property type="nucleotide sequence ID" value="NZ_QFFG01000003.1"/>
</dbReference>
<dbReference type="GO" id="GO:0030145">
    <property type="term" value="F:manganese ion binding"/>
    <property type="evidence" value="ECO:0007669"/>
    <property type="project" value="InterPro"/>
</dbReference>
<evidence type="ECO:0000256" key="3">
    <source>
        <dbReference type="ARBA" id="ARBA00022801"/>
    </source>
</evidence>
<comment type="similarity">
    <text evidence="1">Belongs to the metallo-dependent hydrolases superfamily. CpsB/CapC family.</text>
</comment>
<dbReference type="InterPro" id="IPR016195">
    <property type="entry name" value="Pol/histidinol_Pase-like"/>
</dbReference>
<evidence type="ECO:0000313" key="5">
    <source>
        <dbReference type="EMBL" id="PWG05468.1"/>
    </source>
</evidence>
<accession>A0A2U2JAV1</accession>
<evidence type="ECO:0000256" key="1">
    <source>
        <dbReference type="ARBA" id="ARBA00005750"/>
    </source>
</evidence>
<evidence type="ECO:0000256" key="2">
    <source>
        <dbReference type="ARBA" id="ARBA00013064"/>
    </source>
</evidence>
<dbReference type="PANTHER" id="PTHR39181">
    <property type="entry name" value="TYROSINE-PROTEIN PHOSPHATASE YWQE"/>
    <property type="match status" value="1"/>
</dbReference>
<gene>
    <name evidence="5" type="ORF">DIS07_09575</name>
</gene>
<keyword evidence="3" id="KW-0378">Hydrolase</keyword>
<evidence type="ECO:0000256" key="4">
    <source>
        <dbReference type="ARBA" id="ARBA00051722"/>
    </source>
</evidence>
<dbReference type="EMBL" id="QFFG01000003">
    <property type="protein sequence ID" value="PWG05468.1"/>
    <property type="molecule type" value="Genomic_DNA"/>
</dbReference>
<organism evidence="5 6">
    <name type="scientific">Polaribacter aquimarinus</name>
    <dbReference type="NCBI Taxonomy" id="2100726"/>
    <lineage>
        <taxon>Bacteria</taxon>
        <taxon>Pseudomonadati</taxon>
        <taxon>Bacteroidota</taxon>
        <taxon>Flavobacteriia</taxon>
        <taxon>Flavobacteriales</taxon>
        <taxon>Flavobacteriaceae</taxon>
    </lineage>
</organism>
<dbReference type="Proteomes" id="UP000245670">
    <property type="component" value="Unassembled WGS sequence"/>
</dbReference>
<evidence type="ECO:0000313" key="6">
    <source>
        <dbReference type="Proteomes" id="UP000245670"/>
    </source>
</evidence>
<dbReference type="InterPro" id="IPR016667">
    <property type="entry name" value="Caps_polysacc_synth_CpsB/CapC"/>
</dbReference>
<dbReference type="AlphaFoldDB" id="A0A2U2JAV1"/>
<comment type="caution">
    <text evidence="5">The sequence shown here is derived from an EMBL/GenBank/DDBJ whole genome shotgun (WGS) entry which is preliminary data.</text>
</comment>
<dbReference type="GO" id="GO:0004725">
    <property type="term" value="F:protein tyrosine phosphatase activity"/>
    <property type="evidence" value="ECO:0007669"/>
    <property type="project" value="UniProtKB-EC"/>
</dbReference>
<dbReference type="SUPFAM" id="SSF89550">
    <property type="entry name" value="PHP domain-like"/>
    <property type="match status" value="1"/>
</dbReference>
<keyword evidence="6" id="KW-1185">Reference proteome</keyword>
<comment type="catalytic activity">
    <reaction evidence="4">
        <text>O-phospho-L-tyrosyl-[protein] + H2O = L-tyrosyl-[protein] + phosphate</text>
        <dbReference type="Rhea" id="RHEA:10684"/>
        <dbReference type="Rhea" id="RHEA-COMP:10136"/>
        <dbReference type="Rhea" id="RHEA-COMP:20101"/>
        <dbReference type="ChEBI" id="CHEBI:15377"/>
        <dbReference type="ChEBI" id="CHEBI:43474"/>
        <dbReference type="ChEBI" id="CHEBI:46858"/>
        <dbReference type="ChEBI" id="CHEBI:61978"/>
        <dbReference type="EC" id="3.1.3.48"/>
    </reaction>
</comment>
<protein>
    <recommendedName>
        <fullName evidence="2">protein-tyrosine-phosphatase</fullName>
        <ecNumber evidence="2">3.1.3.48</ecNumber>
    </recommendedName>
</protein>